<dbReference type="GO" id="GO:0016787">
    <property type="term" value="F:hydrolase activity"/>
    <property type="evidence" value="ECO:0007669"/>
    <property type="project" value="UniProtKB-KW"/>
</dbReference>
<dbReference type="Gene3D" id="3.40.50.1820">
    <property type="entry name" value="alpha/beta hydrolase"/>
    <property type="match status" value="1"/>
</dbReference>
<dbReference type="SUPFAM" id="SSF53474">
    <property type="entry name" value="alpha/beta-Hydrolases"/>
    <property type="match status" value="1"/>
</dbReference>
<dbReference type="Proteomes" id="UP000067689">
    <property type="component" value="Chromosome"/>
</dbReference>
<dbReference type="PANTHER" id="PTHR48081:SF8">
    <property type="entry name" value="ALPHA_BETA HYDROLASE FOLD-3 DOMAIN-CONTAINING PROTEIN-RELATED"/>
    <property type="match status" value="1"/>
</dbReference>
<accession>A0A0U3T5X2</accession>
<dbReference type="InterPro" id="IPR050300">
    <property type="entry name" value="GDXG_lipolytic_enzyme"/>
</dbReference>
<dbReference type="KEGG" id="aer:AERYTH_15985"/>
<protein>
    <recommendedName>
        <fullName evidence="2">Alpha/beta hydrolase fold-3 domain-containing protein</fullName>
    </recommendedName>
</protein>
<dbReference type="EMBL" id="CP011502">
    <property type="protein sequence ID" value="ALX06090.1"/>
    <property type="molecule type" value="Genomic_DNA"/>
</dbReference>
<name>A0A0U3T5X2_9ACTN</name>
<dbReference type="InterPro" id="IPR013094">
    <property type="entry name" value="AB_hydrolase_3"/>
</dbReference>
<organism evidence="3 4">
    <name type="scientific">Aeromicrobium erythreum</name>
    <dbReference type="NCBI Taxonomy" id="2041"/>
    <lineage>
        <taxon>Bacteria</taxon>
        <taxon>Bacillati</taxon>
        <taxon>Actinomycetota</taxon>
        <taxon>Actinomycetes</taxon>
        <taxon>Propionibacteriales</taxon>
        <taxon>Nocardioidaceae</taxon>
        <taxon>Aeromicrobium</taxon>
    </lineage>
</organism>
<gene>
    <name evidence="3" type="ORF">AERYTH_15985</name>
</gene>
<dbReference type="PATRIC" id="fig|2041.4.peg.3338"/>
<reference evidence="3 4" key="1">
    <citation type="journal article" date="1991" name="Int. J. Syst. Bacteriol.">
        <title>Description of the erythromycin-producing bacterium Arthrobacter sp. strain NRRL B-3381 as Aeromicrobium erythreum gen. nov., sp. nov.</title>
        <authorList>
            <person name="Miller E.S."/>
            <person name="Woese C.R."/>
            <person name="Brenner S."/>
        </authorList>
    </citation>
    <scope>NUCLEOTIDE SEQUENCE [LARGE SCALE GENOMIC DNA]</scope>
    <source>
        <strain evidence="3 4">AR18</strain>
    </source>
</reference>
<evidence type="ECO:0000259" key="2">
    <source>
        <dbReference type="Pfam" id="PF07859"/>
    </source>
</evidence>
<dbReference type="Pfam" id="PF07859">
    <property type="entry name" value="Abhydrolase_3"/>
    <property type="match status" value="1"/>
</dbReference>
<dbReference type="AlphaFoldDB" id="A0A0U3T5X2"/>
<dbReference type="STRING" id="2041.AERYTH_15985"/>
<keyword evidence="4" id="KW-1185">Reference proteome</keyword>
<proteinExistence type="predicted"/>
<evidence type="ECO:0000256" key="1">
    <source>
        <dbReference type="ARBA" id="ARBA00022801"/>
    </source>
</evidence>
<dbReference type="InterPro" id="IPR029058">
    <property type="entry name" value="AB_hydrolase_fold"/>
</dbReference>
<sequence length="237" mass="25039">MVDSRRPDPRRTIVYVHGGAYVNPPVVQHWDLIAALATENDARVVAPLYPLAPAGTAATVVPLMLDVDAAVRARYGPRVVWAGDSAGGGLALATALALRDQGRTVPDHLVLVAPWLDVTMSNPGVGQVEPRDPSLAVPGLQHAGRLWAGGTDPRDPLVSPGFADLDELPPTTLVVGDRDLFLQDCRDLAERAGRAGVDVSLVEAAGGFHVFPAVTFLPESKAARRHVSARLAENPRG</sequence>
<evidence type="ECO:0000313" key="3">
    <source>
        <dbReference type="EMBL" id="ALX06090.1"/>
    </source>
</evidence>
<evidence type="ECO:0000313" key="4">
    <source>
        <dbReference type="Proteomes" id="UP000067689"/>
    </source>
</evidence>
<feature type="domain" description="Alpha/beta hydrolase fold-3" evidence="2">
    <location>
        <begin position="13"/>
        <end position="211"/>
    </location>
</feature>
<dbReference type="PANTHER" id="PTHR48081">
    <property type="entry name" value="AB HYDROLASE SUPERFAMILY PROTEIN C4A8.06C"/>
    <property type="match status" value="1"/>
</dbReference>
<keyword evidence="1" id="KW-0378">Hydrolase</keyword>